<evidence type="ECO:0000313" key="9">
    <source>
        <dbReference type="Proteomes" id="UP001431209"/>
    </source>
</evidence>
<evidence type="ECO:0000256" key="3">
    <source>
        <dbReference type="ARBA" id="ARBA00023187"/>
    </source>
</evidence>
<dbReference type="Proteomes" id="UP001431209">
    <property type="component" value="Unassembled WGS sequence"/>
</dbReference>
<feature type="domain" description="Pre-mRNA-splicing factor 3" evidence="7">
    <location>
        <begin position="91"/>
        <end position="325"/>
    </location>
</feature>
<protein>
    <submittedName>
        <fullName evidence="8">U4/U6 small nuclear ribonucleoprotein PRP3</fullName>
    </submittedName>
</protein>
<evidence type="ECO:0000256" key="5">
    <source>
        <dbReference type="SAM" id="MobiDB-lite"/>
    </source>
</evidence>
<dbReference type="InterPro" id="IPR013881">
    <property type="entry name" value="Pre-mRNA_splic_Prp3_dom"/>
</dbReference>
<name>A0AAW2YZI7_9EUKA</name>
<dbReference type="PANTHER" id="PTHR14212">
    <property type="entry name" value="U4/U6-ASSOCIATED RNA SPLICING FACTOR-RELATED"/>
    <property type="match status" value="1"/>
</dbReference>
<sequence>MTDASSLAARASELQKKIHQQLKSIQDDQQQRSLSSTKVIMDEKGNLIDEHGNTIHLNKRPIATTIINKKKQNEERHQSFKFERPPDVKKNDFFDKSIGDVDQFKKKRKRGLNFHVKGTFVQEAKKIRQLQEEDQKLLEESDTQALLQQIHSTPAAASQAVVKEEEKVKAQTGEINLLYGHVDIENNPPVQIEWWDQLILEQDNYNNIDQNLKAALVDNNYIVHPVPIAPSMKVPEAGPLSLMLTAKERRKLRTQTRLLRRKEEQQQIRLGLKPEPPPKANLKNFMRVHLNDGLQDPTKLERDIRKQISQRIQNHEDRNQERKLTKQQKQKKREKKILEDQDVELQVALYRVADLSHPSNRFKVSIKATTLGITGCVITCGGQYGDINTTLSTSNNMILIIAEGGVKSTRKYKHNILERIDWNRRFVEGKEVVDEDDDEEDENFEGNAQKAALIWQGVLKERTFNSFKYQNFPDADTAKKYLKDLGLESYYNMAETWAGESEIVEEE</sequence>
<dbReference type="PANTHER" id="PTHR14212:SF0">
    <property type="entry name" value="U4_U6 SMALL NUCLEAR RIBONUCLEOPROTEIN PRP3"/>
    <property type="match status" value="1"/>
</dbReference>
<comment type="subcellular location">
    <subcellularLocation>
        <location evidence="1">Nucleus</location>
    </subcellularLocation>
</comment>
<dbReference type="GO" id="GO:0046540">
    <property type="term" value="C:U4/U6 x U5 tri-snRNP complex"/>
    <property type="evidence" value="ECO:0007669"/>
    <property type="project" value="InterPro"/>
</dbReference>
<dbReference type="AlphaFoldDB" id="A0AAW2YZI7"/>
<dbReference type="Pfam" id="PF08572">
    <property type="entry name" value="PRP3"/>
    <property type="match status" value="1"/>
</dbReference>
<dbReference type="CDD" id="cd24162">
    <property type="entry name" value="Prp3_C"/>
    <property type="match status" value="1"/>
</dbReference>
<evidence type="ECO:0000259" key="7">
    <source>
        <dbReference type="Pfam" id="PF08572"/>
    </source>
</evidence>
<feature type="compositionally biased region" description="Basic residues" evidence="5">
    <location>
        <begin position="325"/>
        <end position="335"/>
    </location>
</feature>
<evidence type="ECO:0000256" key="1">
    <source>
        <dbReference type="ARBA" id="ARBA00004123"/>
    </source>
</evidence>
<dbReference type="InterPro" id="IPR010541">
    <property type="entry name" value="Prp3_C"/>
</dbReference>
<feature type="compositionally biased region" description="Basic and acidic residues" evidence="5">
    <location>
        <begin position="313"/>
        <end position="324"/>
    </location>
</feature>
<keyword evidence="2" id="KW-0507">mRNA processing</keyword>
<evidence type="ECO:0000256" key="2">
    <source>
        <dbReference type="ARBA" id="ARBA00022664"/>
    </source>
</evidence>
<keyword evidence="4" id="KW-0539">Nucleus</keyword>
<evidence type="ECO:0000313" key="8">
    <source>
        <dbReference type="EMBL" id="KAL0482413.1"/>
    </source>
</evidence>
<keyword evidence="8" id="KW-0687">Ribonucleoprotein</keyword>
<accession>A0AAW2YZI7</accession>
<evidence type="ECO:0000259" key="6">
    <source>
        <dbReference type="Pfam" id="PF06544"/>
    </source>
</evidence>
<dbReference type="Pfam" id="PF06544">
    <property type="entry name" value="Prp3_C"/>
    <property type="match status" value="1"/>
</dbReference>
<proteinExistence type="predicted"/>
<feature type="region of interest" description="Disordered" evidence="5">
    <location>
        <begin position="311"/>
        <end position="335"/>
    </location>
</feature>
<gene>
    <name evidence="8" type="ORF">AKO1_013041</name>
</gene>
<keyword evidence="9" id="KW-1185">Reference proteome</keyword>
<keyword evidence="3" id="KW-0508">mRNA splicing</keyword>
<comment type="caution">
    <text evidence="8">The sequence shown here is derived from an EMBL/GenBank/DDBJ whole genome shotgun (WGS) entry which is preliminary data.</text>
</comment>
<dbReference type="EMBL" id="JAOPGA020000847">
    <property type="protein sequence ID" value="KAL0482413.1"/>
    <property type="molecule type" value="Genomic_DNA"/>
</dbReference>
<dbReference type="InterPro" id="IPR027104">
    <property type="entry name" value="Prp3"/>
</dbReference>
<organism evidence="8 9">
    <name type="scientific">Acrasis kona</name>
    <dbReference type="NCBI Taxonomy" id="1008807"/>
    <lineage>
        <taxon>Eukaryota</taxon>
        <taxon>Discoba</taxon>
        <taxon>Heterolobosea</taxon>
        <taxon>Tetramitia</taxon>
        <taxon>Eutetramitia</taxon>
        <taxon>Acrasidae</taxon>
        <taxon>Acrasis</taxon>
    </lineage>
</organism>
<reference evidence="8 9" key="1">
    <citation type="submission" date="2024-03" db="EMBL/GenBank/DDBJ databases">
        <title>The Acrasis kona genome and developmental transcriptomes reveal deep origins of eukaryotic multicellular pathways.</title>
        <authorList>
            <person name="Sheikh S."/>
            <person name="Fu C.-J."/>
            <person name="Brown M.W."/>
            <person name="Baldauf S.L."/>
        </authorList>
    </citation>
    <scope>NUCLEOTIDE SEQUENCE [LARGE SCALE GENOMIC DNA]</scope>
    <source>
        <strain evidence="8 9">ATCC MYA-3509</strain>
    </source>
</reference>
<dbReference type="GO" id="GO:0000398">
    <property type="term" value="P:mRNA splicing, via spliceosome"/>
    <property type="evidence" value="ECO:0007669"/>
    <property type="project" value="InterPro"/>
</dbReference>
<evidence type="ECO:0000256" key="4">
    <source>
        <dbReference type="ARBA" id="ARBA00023242"/>
    </source>
</evidence>
<feature type="domain" description="Small nuclear ribonucleoprotein Prp3 C-terminal" evidence="6">
    <location>
        <begin position="348"/>
        <end position="494"/>
    </location>
</feature>